<accession>D1QS51</accession>
<evidence type="ECO:0000313" key="2">
    <source>
        <dbReference type="EMBL" id="EFB31806.1"/>
    </source>
</evidence>
<name>D1QS51_9BACT</name>
<dbReference type="PANTHER" id="PTHR41878:SF1">
    <property type="entry name" value="TNPR PROTEIN"/>
    <property type="match status" value="1"/>
</dbReference>
<organism evidence="2 3">
    <name type="scientific">Segatella oris F0302</name>
    <dbReference type="NCBI Taxonomy" id="649760"/>
    <lineage>
        <taxon>Bacteria</taxon>
        <taxon>Pseudomonadati</taxon>
        <taxon>Bacteroidota</taxon>
        <taxon>Bacteroidia</taxon>
        <taxon>Bacteroidales</taxon>
        <taxon>Prevotellaceae</taxon>
        <taxon>Segatella</taxon>
    </lineage>
</organism>
<dbReference type="Pfam" id="PF07929">
    <property type="entry name" value="PRiA4_ORF3"/>
    <property type="match status" value="1"/>
</dbReference>
<feature type="domain" description="Plasmid pRiA4b Orf3-like" evidence="1">
    <location>
        <begin position="276"/>
        <end position="451"/>
    </location>
</feature>
<dbReference type="EMBL" id="ACUZ02000033">
    <property type="protein sequence ID" value="EFB31806.1"/>
    <property type="molecule type" value="Genomic_DNA"/>
</dbReference>
<proteinExistence type="predicted"/>
<dbReference type="InterPro" id="IPR024047">
    <property type="entry name" value="MM3350-like_sf"/>
</dbReference>
<sequence>MPWNREFYSIFATNQTSIREDMSRKNFIKCITDLFNFIKENRSKLVKEKLLSVTKAHEFGEFVVNYCTADAAADALRLRLYLEDIWQCITSMSRKLDKRLTEMPELRTDKTVKQFEKRCHEVEIQTKKNIKGGLKKAIEAYPLKDFFRLVTEQASGKHVTAEDIVSALSMFPETKNNKKQETTPAKEQPFHGQTAFHDEACHPVLGKPLNYITPQSIGEDEDDLWLGNGEWQDEEDDFEGKLCERLNLDDYDWQSFDGWVAHPIAIYKPAIGVWKYHLRISLDGIKPAIWREIEVPSTITLPSLAAAILLSMGWTEEHLHQFIVRQGRQSTFYVSSMQEILDGTMPPDNKDGRRYCIGDLLKRKGDKVTFEYDYGDCWLHTVALVDHDGYGDEKKEVRLLAGERACPPNDCGGVSGYQRLCLLMEKPASAEALEEMEWLGYRFDPELFPLKKAQRIVKKCNR</sequence>
<gene>
    <name evidence="2" type="ORF">HMPREF0971_01807</name>
</gene>
<dbReference type="STRING" id="649760.HMPREF0971_01807"/>
<evidence type="ECO:0000259" key="1">
    <source>
        <dbReference type="Pfam" id="PF07929"/>
    </source>
</evidence>
<comment type="caution">
    <text evidence="2">The sequence shown here is derived from an EMBL/GenBank/DDBJ whole genome shotgun (WGS) entry which is preliminary data.</text>
</comment>
<protein>
    <recommendedName>
        <fullName evidence="1">Plasmid pRiA4b Orf3-like domain-containing protein</fullName>
    </recommendedName>
</protein>
<dbReference type="AlphaFoldDB" id="D1QS51"/>
<dbReference type="PANTHER" id="PTHR41878">
    <property type="entry name" value="LEXA REPRESSOR-RELATED"/>
    <property type="match status" value="1"/>
</dbReference>
<dbReference type="SUPFAM" id="SSF159941">
    <property type="entry name" value="MM3350-like"/>
    <property type="match status" value="1"/>
</dbReference>
<dbReference type="HOGENOM" id="CLU_591681_0_0_10"/>
<dbReference type="Gene3D" id="3.10.290.30">
    <property type="entry name" value="MM3350-like"/>
    <property type="match status" value="1"/>
</dbReference>
<reference evidence="2 3" key="1">
    <citation type="submission" date="2009-11" db="EMBL/GenBank/DDBJ databases">
        <authorList>
            <person name="Weinstock G."/>
            <person name="Sodergren E."/>
            <person name="Clifton S."/>
            <person name="Fulton L."/>
            <person name="Fulton B."/>
            <person name="Courtney L."/>
            <person name="Fronick C."/>
            <person name="Harrison M."/>
            <person name="Strong C."/>
            <person name="Farmer C."/>
            <person name="Delahaunty K."/>
            <person name="Markovic C."/>
            <person name="Hall O."/>
            <person name="Minx P."/>
            <person name="Tomlinson C."/>
            <person name="Mitreva M."/>
            <person name="Nelson J."/>
            <person name="Hou S."/>
            <person name="Wollam A."/>
            <person name="Pepin K.H."/>
            <person name="Johnson M."/>
            <person name="Bhonagiri V."/>
            <person name="Nash W.E."/>
            <person name="Warren W."/>
            <person name="Chinwalla A."/>
            <person name="Mardis E.R."/>
            <person name="Wilson R.K."/>
        </authorList>
    </citation>
    <scope>NUCLEOTIDE SEQUENCE [LARGE SCALE GENOMIC DNA]</scope>
    <source>
        <strain evidence="2 3">F0302</strain>
    </source>
</reference>
<dbReference type="InterPro" id="IPR012912">
    <property type="entry name" value="Plasmid_pRiA4b_Orf3-like"/>
</dbReference>
<dbReference type="Proteomes" id="UP000004079">
    <property type="component" value="Unassembled WGS sequence"/>
</dbReference>
<evidence type="ECO:0000313" key="3">
    <source>
        <dbReference type="Proteomes" id="UP000004079"/>
    </source>
</evidence>